<feature type="domain" description="RRM" evidence="16">
    <location>
        <begin position="266"/>
        <end position="339"/>
    </location>
</feature>
<evidence type="ECO:0000256" key="4">
    <source>
        <dbReference type="ARBA" id="ARBA00022737"/>
    </source>
</evidence>
<feature type="region of interest" description="Disordered" evidence="15">
    <location>
        <begin position="1531"/>
        <end position="1579"/>
    </location>
</feature>
<dbReference type="InterPro" id="IPR041966">
    <property type="entry name" value="LOTUS-like"/>
</dbReference>
<dbReference type="CDD" id="cd09981">
    <property type="entry name" value="LOTUS_5_Limkain_b1"/>
    <property type="match status" value="1"/>
</dbReference>
<evidence type="ECO:0000313" key="18">
    <source>
        <dbReference type="EMBL" id="KAJ8786681.1"/>
    </source>
</evidence>
<keyword evidence="7" id="KW-0896">Oogenesis</keyword>
<dbReference type="Pfam" id="PF01936">
    <property type="entry name" value="NYN"/>
    <property type="match status" value="1"/>
</dbReference>
<evidence type="ECO:0000256" key="3">
    <source>
        <dbReference type="ARBA" id="ARBA00022553"/>
    </source>
</evidence>
<dbReference type="SUPFAM" id="SSF54928">
    <property type="entry name" value="RNA-binding domain, RBD"/>
    <property type="match status" value="2"/>
</dbReference>
<feature type="domain" description="HTH OST-type" evidence="17">
    <location>
        <begin position="845"/>
        <end position="919"/>
    </location>
</feature>
<dbReference type="FunFam" id="3.30.420.610:FF:000001">
    <property type="entry name" value="Meiosis regulator and mRNA stability factor 1"/>
    <property type="match status" value="2"/>
</dbReference>
<dbReference type="PANTHER" id="PTHR14379">
    <property type="entry name" value="LIMKAIN B LKAP"/>
    <property type="match status" value="1"/>
</dbReference>
<dbReference type="PROSITE" id="PS51644">
    <property type="entry name" value="HTH_OST"/>
    <property type="match status" value="6"/>
</dbReference>
<dbReference type="CDD" id="cd09977">
    <property type="entry name" value="LOTUS_1_Limkain_b1"/>
    <property type="match status" value="1"/>
</dbReference>
<feature type="compositionally biased region" description="Low complexity" evidence="15">
    <location>
        <begin position="365"/>
        <end position="390"/>
    </location>
</feature>
<evidence type="ECO:0000256" key="8">
    <source>
        <dbReference type="ARBA" id="ARBA00023140"/>
    </source>
</evidence>
<comment type="function">
    <text evidence="11">Essential regulator of oogenesis required for female meiotic progression to repress transposable elements and preventing their mobilization, which is essential for the germline integrity. Probably acts via some RNA metabolic process, equivalent to the piRNA system in males, which mediates the repression of transposable elements during meiosis by forming complexes composed of RNAs and governs the methylation and subsequent repression of transposons. Also required to protect from DNA double-strand breaks.</text>
</comment>
<evidence type="ECO:0000256" key="10">
    <source>
        <dbReference type="ARBA" id="ARBA00030116"/>
    </source>
</evidence>
<dbReference type="InterPro" id="IPR034189">
    <property type="entry name" value="MARF1_RRM1"/>
</dbReference>
<dbReference type="CDD" id="cd09978">
    <property type="entry name" value="LOTUS_2_Limkain_b1"/>
    <property type="match status" value="1"/>
</dbReference>
<keyword evidence="8" id="KW-0576">Peroxisome</keyword>
<dbReference type="FunFam" id="3.30.420.610:FF:000002">
    <property type="entry name" value="Meiosis regulator and mRNA stability factor 1"/>
    <property type="match status" value="1"/>
</dbReference>
<feature type="domain" description="HTH OST-type" evidence="17">
    <location>
        <begin position="1005"/>
        <end position="1080"/>
    </location>
</feature>
<dbReference type="FunFam" id="3.30.420.610:FF:000004">
    <property type="entry name" value="Meiosis regulator and mRNA stability factor 1"/>
    <property type="match status" value="1"/>
</dbReference>
<dbReference type="PANTHER" id="PTHR14379:SF3">
    <property type="entry name" value="MEIOSIS REGULATOR AND MRNA STABILITY FACTOR 1"/>
    <property type="match status" value="1"/>
</dbReference>
<dbReference type="SMART" id="SM00360">
    <property type="entry name" value="RRM"/>
    <property type="match status" value="2"/>
</dbReference>
<gene>
    <name evidence="18" type="ORF">J1605_006170</name>
</gene>
<feature type="region of interest" description="Disordered" evidence="15">
    <location>
        <begin position="344"/>
        <end position="474"/>
    </location>
</feature>
<dbReference type="GO" id="GO:1905762">
    <property type="term" value="F:CCR4-NOT complex binding"/>
    <property type="evidence" value="ECO:0007669"/>
    <property type="project" value="TreeGrafter"/>
</dbReference>
<feature type="compositionally biased region" description="Low complexity" evidence="15">
    <location>
        <begin position="1536"/>
        <end position="1548"/>
    </location>
</feature>
<dbReference type="InterPro" id="IPR012677">
    <property type="entry name" value="Nucleotide-bd_a/b_plait_sf"/>
</dbReference>
<dbReference type="Pfam" id="PF11608">
    <property type="entry name" value="RRM_MARF1"/>
    <property type="match status" value="1"/>
</dbReference>
<dbReference type="Pfam" id="PF19687">
    <property type="entry name" value="MARF1_LOTUS"/>
    <property type="match status" value="1"/>
</dbReference>
<comment type="caution">
    <text evidence="18">The sequence shown here is derived from an EMBL/GenBank/DDBJ whole genome shotgun (WGS) entry which is preliminary data.</text>
</comment>
<dbReference type="Gene3D" id="3.30.70.330">
    <property type="match status" value="2"/>
</dbReference>
<evidence type="ECO:0000256" key="13">
    <source>
        <dbReference type="ARBA" id="ARBA00078175"/>
    </source>
</evidence>
<dbReference type="InterPro" id="IPR000504">
    <property type="entry name" value="RRM_dom"/>
</dbReference>
<keyword evidence="5" id="KW-0221">Differentiation</keyword>
<evidence type="ECO:0000313" key="19">
    <source>
        <dbReference type="Proteomes" id="UP001159641"/>
    </source>
</evidence>
<accession>A0AB34H6J5</accession>
<dbReference type="Gene3D" id="3.30.420.610">
    <property type="entry name" value="LOTUS domain-like"/>
    <property type="match status" value="6"/>
</dbReference>
<keyword evidence="3" id="KW-0597">Phosphoprotein</keyword>
<keyword evidence="19" id="KW-1185">Reference proteome</keyword>
<protein>
    <recommendedName>
        <fullName evidence="2">Meiosis regulator and mRNA stability factor 1</fullName>
    </recommendedName>
    <alternativeName>
        <fullName evidence="10">Limkain-b1</fullName>
    </alternativeName>
    <alternativeName>
        <fullName evidence="13">Meiosis arrest female protein 1</fullName>
    </alternativeName>
</protein>
<evidence type="ECO:0000256" key="9">
    <source>
        <dbReference type="ARBA" id="ARBA00023254"/>
    </source>
</evidence>
<feature type="domain" description="HTH OST-type" evidence="17">
    <location>
        <begin position="748"/>
        <end position="825"/>
    </location>
</feature>
<feature type="compositionally biased region" description="Gly residues" evidence="15">
    <location>
        <begin position="1"/>
        <end position="12"/>
    </location>
</feature>
<evidence type="ECO:0000256" key="14">
    <source>
        <dbReference type="PROSITE-ProRule" id="PRU00176"/>
    </source>
</evidence>
<dbReference type="InterPro" id="IPR034191">
    <property type="entry name" value="MARF1_RRM2"/>
</dbReference>
<dbReference type="Pfam" id="PF00076">
    <property type="entry name" value="RRM_1"/>
    <property type="match status" value="1"/>
</dbReference>
<dbReference type="GO" id="GO:0003723">
    <property type="term" value="F:RNA binding"/>
    <property type="evidence" value="ECO:0007669"/>
    <property type="project" value="UniProtKB-UniRule"/>
</dbReference>
<dbReference type="InterPro" id="IPR024768">
    <property type="entry name" value="Marf1"/>
</dbReference>
<evidence type="ECO:0000259" key="17">
    <source>
        <dbReference type="PROSITE" id="PS51644"/>
    </source>
</evidence>
<dbReference type="PROSITE" id="PS50102">
    <property type="entry name" value="RRM"/>
    <property type="match status" value="2"/>
</dbReference>
<dbReference type="InterPro" id="IPR021139">
    <property type="entry name" value="NYN"/>
</dbReference>
<evidence type="ECO:0000256" key="7">
    <source>
        <dbReference type="ARBA" id="ARBA00022943"/>
    </source>
</evidence>
<dbReference type="CDD" id="cd12255">
    <property type="entry name" value="RRM1_LKAP"/>
    <property type="match status" value="1"/>
</dbReference>
<feature type="domain" description="HTH OST-type" evidence="17">
    <location>
        <begin position="1081"/>
        <end position="1156"/>
    </location>
</feature>
<dbReference type="GO" id="GO:0048477">
    <property type="term" value="P:oogenesis"/>
    <property type="evidence" value="ECO:0007669"/>
    <property type="project" value="UniProtKB-KW"/>
</dbReference>
<evidence type="ECO:0000259" key="16">
    <source>
        <dbReference type="PROSITE" id="PS50102"/>
    </source>
</evidence>
<comment type="subunit">
    <text evidence="12">Interacts with LIMK2.</text>
</comment>
<feature type="compositionally biased region" description="Polar residues" evidence="15">
    <location>
        <begin position="434"/>
        <end position="445"/>
    </location>
</feature>
<dbReference type="Pfam" id="PF12872">
    <property type="entry name" value="OST-HTH"/>
    <property type="match status" value="6"/>
</dbReference>
<dbReference type="GO" id="GO:0051321">
    <property type="term" value="P:meiotic cell cycle"/>
    <property type="evidence" value="ECO:0007669"/>
    <property type="project" value="UniProtKB-KW"/>
</dbReference>
<keyword evidence="6 14" id="KW-0694">RNA-binding</keyword>
<reference evidence="18 19" key="1">
    <citation type="submission" date="2022-11" db="EMBL/GenBank/DDBJ databases">
        <title>Whole genome sequence of Eschrichtius robustus ER-17-0199.</title>
        <authorList>
            <person name="Bruniche-Olsen A."/>
            <person name="Black A.N."/>
            <person name="Fields C.J."/>
            <person name="Walden K."/>
            <person name="Dewoody J.A."/>
        </authorList>
    </citation>
    <scope>NUCLEOTIDE SEQUENCE [LARGE SCALE GENOMIC DNA]</scope>
    <source>
        <strain evidence="18">ER-17-0199</strain>
        <tissue evidence="18">Blubber</tissue>
    </source>
</reference>
<dbReference type="CDD" id="cd09982">
    <property type="entry name" value="LOTUS_6_Limkain_b1"/>
    <property type="match status" value="1"/>
</dbReference>
<evidence type="ECO:0000256" key="15">
    <source>
        <dbReference type="SAM" id="MobiDB-lite"/>
    </source>
</evidence>
<dbReference type="CDD" id="cd09980">
    <property type="entry name" value="LOTUS_4_Limkain_b1"/>
    <property type="match status" value="1"/>
</dbReference>
<evidence type="ECO:0000256" key="5">
    <source>
        <dbReference type="ARBA" id="ARBA00022782"/>
    </source>
</evidence>
<feature type="region of interest" description="Disordered" evidence="15">
    <location>
        <begin position="1"/>
        <end position="20"/>
    </location>
</feature>
<dbReference type="FunFam" id="3.40.50.1010:FF:000008">
    <property type="entry name" value="Meiosis regulator and mRNA stability factor 1"/>
    <property type="match status" value="1"/>
</dbReference>
<dbReference type="CDD" id="cd09979">
    <property type="entry name" value="LOTUS_3_Limkain_b1"/>
    <property type="match status" value="1"/>
</dbReference>
<feature type="domain" description="HTH OST-type" evidence="17">
    <location>
        <begin position="921"/>
        <end position="996"/>
    </location>
</feature>
<feature type="domain" description="HTH OST-type" evidence="17">
    <location>
        <begin position="1157"/>
        <end position="1232"/>
    </location>
</feature>
<dbReference type="EMBL" id="JAIQCJ010001983">
    <property type="protein sequence ID" value="KAJ8786681.1"/>
    <property type="molecule type" value="Genomic_DNA"/>
</dbReference>
<dbReference type="Proteomes" id="UP001159641">
    <property type="component" value="Unassembled WGS sequence"/>
</dbReference>
<feature type="domain" description="RRM" evidence="16">
    <location>
        <begin position="536"/>
        <end position="615"/>
    </location>
</feature>
<comment type="subcellular location">
    <subcellularLocation>
        <location evidence="1">Peroxisome</location>
    </subcellularLocation>
</comment>
<organism evidence="18 19">
    <name type="scientific">Eschrichtius robustus</name>
    <name type="common">California gray whale</name>
    <name type="synonym">Eschrichtius gibbosus</name>
    <dbReference type="NCBI Taxonomy" id="9764"/>
    <lineage>
        <taxon>Eukaryota</taxon>
        <taxon>Metazoa</taxon>
        <taxon>Chordata</taxon>
        <taxon>Craniata</taxon>
        <taxon>Vertebrata</taxon>
        <taxon>Euteleostomi</taxon>
        <taxon>Mammalia</taxon>
        <taxon>Eutheria</taxon>
        <taxon>Laurasiatheria</taxon>
        <taxon>Artiodactyla</taxon>
        <taxon>Whippomorpha</taxon>
        <taxon>Cetacea</taxon>
        <taxon>Mysticeti</taxon>
        <taxon>Eschrichtiidae</taxon>
        <taxon>Eschrichtius</taxon>
    </lineage>
</organism>
<evidence type="ECO:0000256" key="2">
    <source>
        <dbReference type="ARBA" id="ARBA00022152"/>
    </source>
</evidence>
<dbReference type="Gene3D" id="3.40.50.1010">
    <property type="entry name" value="5'-nuclease"/>
    <property type="match status" value="1"/>
</dbReference>
<evidence type="ECO:0000256" key="6">
    <source>
        <dbReference type="ARBA" id="ARBA00022884"/>
    </source>
</evidence>
<evidence type="ECO:0000256" key="11">
    <source>
        <dbReference type="ARBA" id="ARBA00060283"/>
    </source>
</evidence>
<dbReference type="FunFam" id="3.30.70.330:FF:000171">
    <property type="entry name" value="Meiosis regulator and mRNA stability factor 1"/>
    <property type="match status" value="1"/>
</dbReference>
<evidence type="ECO:0000256" key="1">
    <source>
        <dbReference type="ARBA" id="ARBA00004275"/>
    </source>
</evidence>
<dbReference type="GO" id="GO:0004540">
    <property type="term" value="F:RNA nuclease activity"/>
    <property type="evidence" value="ECO:0007669"/>
    <property type="project" value="InterPro"/>
</dbReference>
<feature type="compositionally biased region" description="Polar residues" evidence="15">
    <location>
        <begin position="391"/>
        <end position="403"/>
    </location>
</feature>
<evidence type="ECO:0000256" key="12">
    <source>
        <dbReference type="ARBA" id="ARBA00063860"/>
    </source>
</evidence>
<keyword evidence="4" id="KW-0677">Repeat</keyword>
<name>A0AB34H6J5_ESCRO</name>
<sequence length="1594" mass="176652">MRFGGGGGGGTGSLIPPGALLDSQSTRTVTCQPARNSIIDAAKVWPNIPPPNTQTAPVTIPLCNGCGTKGTGKETTLLLATSLGKAASKFGSPEVALAGQVLENLPPIGVFWDIENCSVPSGRSATAVVQRIREKFFKGHREAEFICVCDISKENKEVIQELNNCQVTVAHINATAKNAADDKLRQSLRRFANTHTAPATVVLVSTDVNFALELSDLRHRHGFHIILVHKNQASEALLHHANELIRFEEFISDLPPRLPVKMPCHTLLYVYNLPANKDGKSISNRLRRLSDNCGGKVLNITGCSAILRFINRDSAERALKRMENEDVFGNRIIVSFTPKSGELCETKSSNATADKAKSPKKLKNPKLCLIKDTSEPSSSAKAAPGKGSQANSGSATKNTSVKSLQELCHMESKTGTRSSEPQQGHLRPVAPPHRNSSAAAPTPKTSGVAESVYKTNPKKENLSTRSVTSSPVEKKDKEETLFQVSYPSAFSKLIASRQVGPLLTPQSWSSRASPLAFNAANSSIGADCPDPFANGADIQISNLDYRLSRKELQQLMQEAFSRHGKVKSVELSPHTDYQLKAVVQMENLQEAISAVNSLHRYKIGSKKILVSLATGAANKSLSLLSAETMSILQDAPACCLPLFKFTDIYEKKFGHRLNVSDLYKLTDTVAIREQGNGRLVCLLPSSQARQSPLGSSQSHDGSSTNCSPIIFEELEYHEPVCRQHCPNKDFSEHEFDPDSYKIPFVILSLKTFAPQVHSLLQTHEGTVPLLSFPDCYAAEFGELEVVQEDRGGGVPLEHLVTCVPGVNIATAQNGVKVVKWIHNKPPPPNTDPWLLRSKSPVGNPQLIQFSREVIDLLKSQPSCVIPISNFIPSYHHHFAKQCRVSDYGYSKLIELLEAVPHVLQILGMGSKRLLTLTHRAQVKRFTQDLLKLLKSQASKQVVVREFAQAYHWCFSKDWDVTEYGVCELIDIVSEIPDTTICLSQQDNEMVICIPKRERTQDEIERTKQFSKDVVDLLRHQPHFRMPFNKFIPSYHHHFGRQCKLAYYGFTKLLELFEAIPDILQVLECGEEKILTLTEVERFKALAAQFVKLLRSQKDNCLMMTDLLTEYAKTFGYTFRLQDYDVSSVSALTQKLCHVVKVADMESGKQIQLINRKSLRSLTAQLLVLLMSWEGTAHLSVDELKRHYETTHSTPLNPCEYGFMTLTELLKSLPYLVEVFTNDKTEECVKLTSLYLFAKNVRSLLHTYHYQQLFLHEFSMAYTKYVGETLQPKTYGYSSVEELLGAIPQRNKSSVMEAKTLWREARSLGVAVGSAMGLLSMVELREPGGEEEPGKGPATAEAQVVWIKGHGHKRIVVLKNDMKSRVSSLGLPSASHETRPSATERILEVPESHTALELKLRAGGDEYLKMITMESTLLPLEREMELSSECDKDKWGLIVKEQSKGVSGWETTKTRHQGPHPVEQELLRLTNDSPVDLLCAPVPSCLPSPQLRPDPVILQSADLIQFEEHPQEPSEIMVLNQEEKMEIPIPIKNENLPSDSSSSGVSAAVPVPPCLSTETPESLLSKDPVESPAKKQPKNRVKLAANFSFAPITKL</sequence>
<dbReference type="CDD" id="cd10910">
    <property type="entry name" value="PIN_limkain_b1_N_like"/>
    <property type="match status" value="1"/>
</dbReference>
<keyword evidence="9" id="KW-0469">Meiosis</keyword>
<dbReference type="GO" id="GO:0010468">
    <property type="term" value="P:regulation of gene expression"/>
    <property type="evidence" value="ECO:0007669"/>
    <property type="project" value="InterPro"/>
</dbReference>
<dbReference type="CDD" id="cd09983">
    <property type="entry name" value="LOTUS_7_Limkain_b1"/>
    <property type="match status" value="1"/>
</dbReference>
<dbReference type="InterPro" id="IPR045602">
    <property type="entry name" value="MARF1_LOTUS"/>
</dbReference>
<dbReference type="CDD" id="cd12256">
    <property type="entry name" value="RRM2_LKAP"/>
    <property type="match status" value="1"/>
</dbReference>
<dbReference type="InterPro" id="IPR035979">
    <property type="entry name" value="RBD_domain_sf"/>
</dbReference>
<proteinExistence type="predicted"/>
<dbReference type="GO" id="GO:0005777">
    <property type="term" value="C:peroxisome"/>
    <property type="evidence" value="ECO:0007669"/>
    <property type="project" value="UniProtKB-SubCell"/>
</dbReference>
<dbReference type="InterPro" id="IPR025605">
    <property type="entry name" value="OST-HTH/LOTUS_dom"/>
</dbReference>